<dbReference type="Proteomes" id="UP000306317">
    <property type="component" value="Unassembled WGS sequence"/>
</dbReference>
<keyword evidence="3 6" id="KW-0812">Transmembrane</keyword>
<organism evidence="8 9">
    <name type="scientific">Rhodanobacter lindaniclasticus</name>
    <dbReference type="NCBI Taxonomy" id="75310"/>
    <lineage>
        <taxon>Bacteria</taxon>
        <taxon>Pseudomonadati</taxon>
        <taxon>Pseudomonadota</taxon>
        <taxon>Gammaproteobacteria</taxon>
        <taxon>Lysobacterales</taxon>
        <taxon>Rhodanobacteraceae</taxon>
        <taxon>Rhodanobacter</taxon>
    </lineage>
</organism>
<accession>A0A4S3KIX2</accession>
<protein>
    <submittedName>
        <fullName evidence="8">Cytochrome B</fullName>
    </submittedName>
</protein>
<dbReference type="Pfam" id="PF01292">
    <property type="entry name" value="Ni_hydr_CYTB"/>
    <property type="match status" value="1"/>
</dbReference>
<keyword evidence="5 6" id="KW-0472">Membrane</keyword>
<evidence type="ECO:0000256" key="6">
    <source>
        <dbReference type="SAM" id="Phobius"/>
    </source>
</evidence>
<dbReference type="PANTHER" id="PTHR30485">
    <property type="entry name" value="NI/FE-HYDROGENASE 1 B-TYPE CYTOCHROME SUBUNIT"/>
    <property type="match status" value="1"/>
</dbReference>
<evidence type="ECO:0000256" key="5">
    <source>
        <dbReference type="ARBA" id="ARBA00023136"/>
    </source>
</evidence>
<evidence type="ECO:0000256" key="1">
    <source>
        <dbReference type="ARBA" id="ARBA00004651"/>
    </source>
</evidence>
<comment type="caution">
    <text evidence="8">The sequence shown here is derived from an EMBL/GenBank/DDBJ whole genome shotgun (WGS) entry which is preliminary data.</text>
</comment>
<reference evidence="8 9" key="1">
    <citation type="submission" date="2017-02" db="EMBL/GenBank/DDBJ databases">
        <title>Whole genome sequencing of Rhodanobacter lindaniclasticus DSM 17932.</title>
        <authorList>
            <person name="Kumar S."/>
            <person name="Patil P."/>
            <person name="Patil P.B."/>
        </authorList>
    </citation>
    <scope>NUCLEOTIDE SEQUENCE [LARGE SCALE GENOMIC DNA]</scope>
    <source>
        <strain evidence="8 9">DSM 17932</strain>
    </source>
</reference>
<dbReference type="SUPFAM" id="SSF81342">
    <property type="entry name" value="Transmembrane di-heme cytochromes"/>
    <property type="match status" value="1"/>
</dbReference>
<evidence type="ECO:0000256" key="2">
    <source>
        <dbReference type="ARBA" id="ARBA00022475"/>
    </source>
</evidence>
<evidence type="ECO:0000313" key="9">
    <source>
        <dbReference type="Proteomes" id="UP000306317"/>
    </source>
</evidence>
<keyword evidence="4 6" id="KW-1133">Transmembrane helix</keyword>
<comment type="subcellular location">
    <subcellularLocation>
        <location evidence="1">Cell membrane</location>
        <topology evidence="1">Multi-pass membrane protein</topology>
    </subcellularLocation>
</comment>
<feature type="transmembrane region" description="Helical" evidence="6">
    <location>
        <begin position="34"/>
        <end position="53"/>
    </location>
</feature>
<feature type="domain" description="Cytochrome b561 bacterial/Ni-hydrogenase" evidence="7">
    <location>
        <begin position="7"/>
        <end position="167"/>
    </location>
</feature>
<sequence length="198" mass="21828">MHATVKVWDPLVRVFHWSLAGLFLANFFTEDGELVHRGIGYAVLALLAVRFVWGWVGTRHARFADWVPGPRRVRDYLRERLAGRSRRQLGHNPAAAVMILALLVGVLLVGVTGWLQTTDAFFGTPWLEELHEVLAYGVLGLVVLHVLAAVGESVHYRENLVAAMIHGRKRVLGQDAAAGEKSAPIAASQMSGPIVRQE</sequence>
<dbReference type="OrthoDB" id="196472at2"/>
<keyword evidence="9" id="KW-1185">Reference proteome</keyword>
<evidence type="ECO:0000259" key="7">
    <source>
        <dbReference type="Pfam" id="PF01292"/>
    </source>
</evidence>
<dbReference type="GO" id="GO:0020037">
    <property type="term" value="F:heme binding"/>
    <property type="evidence" value="ECO:0007669"/>
    <property type="project" value="TreeGrafter"/>
</dbReference>
<dbReference type="Gene3D" id="1.20.950.20">
    <property type="entry name" value="Transmembrane di-heme cytochromes, Chain C"/>
    <property type="match status" value="1"/>
</dbReference>
<feature type="transmembrane region" description="Helical" evidence="6">
    <location>
        <begin position="12"/>
        <end position="28"/>
    </location>
</feature>
<feature type="transmembrane region" description="Helical" evidence="6">
    <location>
        <begin position="133"/>
        <end position="150"/>
    </location>
</feature>
<keyword evidence="2" id="KW-1003">Cell membrane</keyword>
<dbReference type="InterPro" id="IPR016174">
    <property type="entry name" value="Di-haem_cyt_TM"/>
</dbReference>
<evidence type="ECO:0000256" key="3">
    <source>
        <dbReference type="ARBA" id="ARBA00022692"/>
    </source>
</evidence>
<dbReference type="EMBL" id="MWIO01000014">
    <property type="protein sequence ID" value="THD08702.1"/>
    <property type="molecule type" value="Genomic_DNA"/>
</dbReference>
<dbReference type="GO" id="GO:0009055">
    <property type="term" value="F:electron transfer activity"/>
    <property type="evidence" value="ECO:0007669"/>
    <property type="project" value="InterPro"/>
</dbReference>
<dbReference type="InterPro" id="IPR011577">
    <property type="entry name" value="Cyt_b561_bac/Ni-Hgenase"/>
</dbReference>
<dbReference type="GO" id="GO:0022904">
    <property type="term" value="P:respiratory electron transport chain"/>
    <property type="evidence" value="ECO:0007669"/>
    <property type="project" value="InterPro"/>
</dbReference>
<proteinExistence type="predicted"/>
<dbReference type="RefSeq" id="WP_136257626.1">
    <property type="nucleotide sequence ID" value="NZ_MWIO01000014.1"/>
</dbReference>
<evidence type="ECO:0000256" key="4">
    <source>
        <dbReference type="ARBA" id="ARBA00022989"/>
    </source>
</evidence>
<dbReference type="GO" id="GO:0005886">
    <property type="term" value="C:plasma membrane"/>
    <property type="evidence" value="ECO:0007669"/>
    <property type="project" value="UniProtKB-SubCell"/>
</dbReference>
<dbReference type="PANTHER" id="PTHR30485:SF2">
    <property type="entry name" value="BLL0597 PROTEIN"/>
    <property type="match status" value="1"/>
</dbReference>
<dbReference type="AlphaFoldDB" id="A0A4S3KIX2"/>
<gene>
    <name evidence="8" type="ORF">B1991_05105</name>
</gene>
<feature type="transmembrane region" description="Helical" evidence="6">
    <location>
        <begin position="94"/>
        <end position="113"/>
    </location>
</feature>
<name>A0A4S3KIX2_9GAMM</name>
<dbReference type="InterPro" id="IPR051542">
    <property type="entry name" value="Hydrogenase_cytochrome"/>
</dbReference>
<evidence type="ECO:0000313" key="8">
    <source>
        <dbReference type="EMBL" id="THD08702.1"/>
    </source>
</evidence>